<protein>
    <recommendedName>
        <fullName evidence="2">DNA ligase D 3'-phosphoesterase domain-containing protein</fullName>
    </recommendedName>
</protein>
<feature type="domain" description="DNA ligase D 3'-phosphoesterase" evidence="2">
    <location>
        <begin position="3"/>
        <end position="91"/>
    </location>
</feature>
<accession>A0ABR3S546</accession>
<dbReference type="PANTHER" id="PTHR39465">
    <property type="entry name" value="DNA LIGASE D, 3'-PHOSPHOESTERASE DOMAIN"/>
    <property type="match status" value="1"/>
</dbReference>
<feature type="compositionally biased region" description="Acidic residues" evidence="1">
    <location>
        <begin position="126"/>
        <end position="151"/>
    </location>
</feature>
<proteinExistence type="predicted"/>
<feature type="region of interest" description="Disordered" evidence="1">
    <location>
        <begin position="96"/>
        <end position="151"/>
    </location>
</feature>
<evidence type="ECO:0000313" key="4">
    <source>
        <dbReference type="Proteomes" id="UP001521785"/>
    </source>
</evidence>
<dbReference type="PANTHER" id="PTHR39465:SF1">
    <property type="entry name" value="DNA LIGASE D 3'-PHOSPHOESTERASE DOMAIN-CONTAINING PROTEIN"/>
    <property type="match status" value="1"/>
</dbReference>
<organism evidence="3 4">
    <name type="scientific">Paraconiothyrium brasiliense</name>
    <dbReference type="NCBI Taxonomy" id="300254"/>
    <lineage>
        <taxon>Eukaryota</taxon>
        <taxon>Fungi</taxon>
        <taxon>Dikarya</taxon>
        <taxon>Ascomycota</taxon>
        <taxon>Pezizomycotina</taxon>
        <taxon>Dothideomycetes</taxon>
        <taxon>Pleosporomycetidae</taxon>
        <taxon>Pleosporales</taxon>
        <taxon>Massarineae</taxon>
        <taxon>Didymosphaeriaceae</taxon>
        <taxon>Paraconiothyrium</taxon>
    </lineage>
</organism>
<evidence type="ECO:0000256" key="1">
    <source>
        <dbReference type="SAM" id="MobiDB-lite"/>
    </source>
</evidence>
<comment type="caution">
    <text evidence="3">The sequence shown here is derived from an EMBL/GenBank/DDBJ whole genome shotgun (WGS) entry which is preliminary data.</text>
</comment>
<dbReference type="Pfam" id="PF13298">
    <property type="entry name" value="LigD_N"/>
    <property type="match status" value="1"/>
</dbReference>
<sequence>MWNHLIESASAKTGSLLIWDTGTYTVLPRKDSSKRPPSPQTTDDDSDTDLEIPVQATREAKAENEKLIDAFKSHHIRLRLNGVKLPKNYTITMRLPSTNNISKSRPAQRKRRRKYKAAGAPQSTDSEPEDDDREADAPSEDAQDIDTDEDEDAQTRLNNAYPGSTNTIGSVHQRAWFILLDRASSGFVQSRGPGLWVRRGHAKGEGFEPFLVLGREVESSVVTGRLAKEVESDEGVEGFVGRAGWVGITR</sequence>
<feature type="region of interest" description="Disordered" evidence="1">
    <location>
        <begin position="27"/>
        <end position="51"/>
    </location>
</feature>
<dbReference type="InterPro" id="IPR014144">
    <property type="entry name" value="LigD_PE_domain"/>
</dbReference>
<name>A0ABR3S546_9PLEO</name>
<feature type="compositionally biased region" description="Basic residues" evidence="1">
    <location>
        <begin position="106"/>
        <end position="116"/>
    </location>
</feature>
<reference evidence="3 4" key="1">
    <citation type="submission" date="2024-02" db="EMBL/GenBank/DDBJ databases">
        <title>De novo assembly and annotation of 12 fungi associated with fruit tree decline syndrome in Ontario, Canada.</title>
        <authorList>
            <person name="Sulman M."/>
            <person name="Ellouze W."/>
            <person name="Ilyukhin E."/>
        </authorList>
    </citation>
    <scope>NUCLEOTIDE SEQUENCE [LARGE SCALE GENOMIC DNA]</scope>
    <source>
        <strain evidence="3 4">M42-189</strain>
    </source>
</reference>
<keyword evidence="4" id="KW-1185">Reference proteome</keyword>
<dbReference type="EMBL" id="JAKJXO020000001">
    <property type="protein sequence ID" value="KAL1611814.1"/>
    <property type="molecule type" value="Genomic_DNA"/>
</dbReference>
<evidence type="ECO:0000313" key="3">
    <source>
        <dbReference type="EMBL" id="KAL1611814.1"/>
    </source>
</evidence>
<gene>
    <name evidence="3" type="ORF">SLS60_000034</name>
</gene>
<dbReference type="Proteomes" id="UP001521785">
    <property type="component" value="Unassembled WGS sequence"/>
</dbReference>
<evidence type="ECO:0000259" key="2">
    <source>
        <dbReference type="Pfam" id="PF13298"/>
    </source>
</evidence>